<evidence type="ECO:0000313" key="3">
    <source>
        <dbReference type="Proteomes" id="UP000027138"/>
    </source>
</evidence>
<name>A0A067K264_JATCU</name>
<organism evidence="2 3">
    <name type="scientific">Jatropha curcas</name>
    <name type="common">Barbados nut</name>
    <dbReference type="NCBI Taxonomy" id="180498"/>
    <lineage>
        <taxon>Eukaryota</taxon>
        <taxon>Viridiplantae</taxon>
        <taxon>Streptophyta</taxon>
        <taxon>Embryophyta</taxon>
        <taxon>Tracheophyta</taxon>
        <taxon>Spermatophyta</taxon>
        <taxon>Magnoliopsida</taxon>
        <taxon>eudicotyledons</taxon>
        <taxon>Gunneridae</taxon>
        <taxon>Pentapetalae</taxon>
        <taxon>rosids</taxon>
        <taxon>fabids</taxon>
        <taxon>Malpighiales</taxon>
        <taxon>Euphorbiaceae</taxon>
        <taxon>Crotonoideae</taxon>
        <taxon>Jatropheae</taxon>
        <taxon>Jatropha</taxon>
    </lineage>
</organism>
<accession>A0A067K264</accession>
<keyword evidence="3" id="KW-1185">Reference proteome</keyword>
<dbReference type="AlphaFoldDB" id="A0A067K264"/>
<gene>
    <name evidence="2" type="ORF">JCGZ_17166</name>
</gene>
<reference evidence="2 3" key="1">
    <citation type="journal article" date="2014" name="PLoS ONE">
        <title>Global Analysis of Gene Expression Profiles in Physic Nut (Jatropha curcas L.) Seedlings Exposed to Salt Stress.</title>
        <authorList>
            <person name="Zhang L."/>
            <person name="Zhang C."/>
            <person name="Wu P."/>
            <person name="Chen Y."/>
            <person name="Li M."/>
            <person name="Jiang H."/>
            <person name="Wu G."/>
        </authorList>
    </citation>
    <scope>NUCLEOTIDE SEQUENCE [LARGE SCALE GENOMIC DNA]</scope>
    <source>
        <strain evidence="3">cv. GZQX0401</strain>
        <tissue evidence="2">Young leaves</tissue>
    </source>
</reference>
<proteinExistence type="predicted"/>
<dbReference type="EMBL" id="KK914698">
    <property type="protein sequence ID" value="KDP30296.1"/>
    <property type="molecule type" value="Genomic_DNA"/>
</dbReference>
<evidence type="ECO:0000313" key="2">
    <source>
        <dbReference type="EMBL" id="KDP30296.1"/>
    </source>
</evidence>
<dbReference type="Proteomes" id="UP000027138">
    <property type="component" value="Unassembled WGS sequence"/>
</dbReference>
<protein>
    <submittedName>
        <fullName evidence="2">Uncharacterized protein</fullName>
    </submittedName>
</protein>
<sequence length="90" mass="10156">MHSPTDEDVQVLLDQSGDEHVEGLDSGHMFTYNIALEYKPIRPSENMRVIEPLDEDSDKGLLQVLLQESGPLTSPQKLARRGRTEPSFIH</sequence>
<feature type="region of interest" description="Disordered" evidence="1">
    <location>
        <begin position="68"/>
        <end position="90"/>
    </location>
</feature>
<evidence type="ECO:0000256" key="1">
    <source>
        <dbReference type="SAM" id="MobiDB-lite"/>
    </source>
</evidence>